<dbReference type="InterPro" id="IPR016090">
    <property type="entry name" value="PLA2-like_dom"/>
</dbReference>
<dbReference type="SUPFAM" id="SSF48619">
    <property type="entry name" value="Phospholipase A2, PLA2"/>
    <property type="match status" value="1"/>
</dbReference>
<dbReference type="GO" id="GO:0005509">
    <property type="term" value="F:calcium ion binding"/>
    <property type="evidence" value="ECO:0007669"/>
    <property type="project" value="InterPro"/>
</dbReference>
<keyword evidence="11" id="KW-1185">Reference proteome</keyword>
<evidence type="ECO:0000256" key="5">
    <source>
        <dbReference type="PIRSR" id="PIRSR601211-1"/>
    </source>
</evidence>
<comment type="catalytic activity">
    <reaction evidence="8">
        <text>a 1,2-diacyl-sn-glycero-3-phosphocholine + H2O = a 1-acyl-sn-glycero-3-phosphocholine + a fatty acid + H(+)</text>
        <dbReference type="Rhea" id="RHEA:15801"/>
        <dbReference type="ChEBI" id="CHEBI:15377"/>
        <dbReference type="ChEBI" id="CHEBI:15378"/>
        <dbReference type="ChEBI" id="CHEBI:28868"/>
        <dbReference type="ChEBI" id="CHEBI:57643"/>
        <dbReference type="ChEBI" id="CHEBI:58168"/>
        <dbReference type="EC" id="3.1.1.4"/>
    </reaction>
</comment>
<organism evidence="10 11">
    <name type="scientific">Branchiostoma lanceolatum</name>
    <name type="common">Common lancelet</name>
    <name type="synonym">Amphioxus lanceolatum</name>
    <dbReference type="NCBI Taxonomy" id="7740"/>
    <lineage>
        <taxon>Eukaryota</taxon>
        <taxon>Metazoa</taxon>
        <taxon>Chordata</taxon>
        <taxon>Cephalochordata</taxon>
        <taxon>Leptocardii</taxon>
        <taxon>Amphioxiformes</taxon>
        <taxon>Branchiostomatidae</taxon>
        <taxon>Branchiostoma</taxon>
    </lineage>
</organism>
<feature type="disulfide bond" evidence="7">
    <location>
        <begin position="122"/>
        <end position="137"/>
    </location>
</feature>
<dbReference type="GO" id="GO:0005576">
    <property type="term" value="C:extracellular region"/>
    <property type="evidence" value="ECO:0007669"/>
    <property type="project" value="UniProtKB-SubCell"/>
</dbReference>
<feature type="disulfide bond" evidence="7">
    <location>
        <begin position="101"/>
        <end position="132"/>
    </location>
</feature>
<gene>
    <name evidence="10" type="primary">PLA2G1B</name>
    <name evidence="10" type="ORF">BLAG_LOCUS2815</name>
</gene>
<evidence type="ECO:0000256" key="1">
    <source>
        <dbReference type="ARBA" id="ARBA00004613"/>
    </source>
</evidence>
<feature type="binding site" evidence="6">
    <location>
        <position position="74"/>
    </location>
    <ligand>
        <name>Ca(2+)</name>
        <dbReference type="ChEBI" id="CHEBI:29108"/>
    </ligand>
</feature>
<name>A0A8J9YMT7_BRALA</name>
<dbReference type="SMART" id="SM00085">
    <property type="entry name" value="PA2c"/>
    <property type="match status" value="1"/>
</dbReference>
<dbReference type="PRINTS" id="PR00389">
    <property type="entry name" value="PHPHLIPASEA2"/>
</dbReference>
<feature type="binding site" evidence="6">
    <location>
        <position position="72"/>
    </location>
    <ligand>
        <name>Ca(2+)</name>
        <dbReference type="ChEBI" id="CHEBI:29108"/>
    </ligand>
</feature>
<dbReference type="Pfam" id="PF00068">
    <property type="entry name" value="Phospholip_A2_1"/>
    <property type="match status" value="1"/>
</dbReference>
<feature type="chain" id="PRO_5035488670" description="Phospholipase A2" evidence="8">
    <location>
        <begin position="25"/>
        <end position="171"/>
    </location>
</feature>
<dbReference type="PANTHER" id="PTHR11716">
    <property type="entry name" value="PHOSPHOLIPASE A2 FAMILY MEMBER"/>
    <property type="match status" value="1"/>
</dbReference>
<feature type="active site" evidence="5">
    <location>
        <position position="140"/>
    </location>
</feature>
<evidence type="ECO:0000256" key="6">
    <source>
        <dbReference type="PIRSR" id="PIRSR601211-2"/>
    </source>
</evidence>
<keyword evidence="4 7" id="KW-1015">Disulfide bond</keyword>
<evidence type="ECO:0000313" key="10">
    <source>
        <dbReference type="EMBL" id="CAH1238065.1"/>
    </source>
</evidence>
<feature type="domain" description="Phospholipase A2-like central" evidence="9">
    <location>
        <begin position="45"/>
        <end position="163"/>
    </location>
</feature>
<evidence type="ECO:0000256" key="7">
    <source>
        <dbReference type="PIRSR" id="PIRSR601211-3"/>
    </source>
</evidence>
<feature type="signal peptide" evidence="8">
    <location>
        <begin position="1"/>
        <end position="24"/>
    </location>
</feature>
<dbReference type="GO" id="GO:0050482">
    <property type="term" value="P:arachidonate secretion"/>
    <property type="evidence" value="ECO:0007669"/>
    <property type="project" value="InterPro"/>
</dbReference>
<dbReference type="PROSITE" id="PS00119">
    <property type="entry name" value="PA2_ASP"/>
    <property type="match status" value="1"/>
</dbReference>
<comment type="cofactor">
    <cofactor evidence="6">
        <name>Ca(2+)</name>
        <dbReference type="ChEBI" id="CHEBI:29108"/>
    </cofactor>
    <text evidence="6">Binds 1 Ca(2+) ion per subunit.</text>
</comment>
<dbReference type="GO" id="GO:0047498">
    <property type="term" value="F:calcium-dependent phospholipase A2 activity"/>
    <property type="evidence" value="ECO:0007669"/>
    <property type="project" value="TreeGrafter"/>
</dbReference>
<dbReference type="AlphaFoldDB" id="A0A8J9YMT7"/>
<dbReference type="GO" id="GO:0005543">
    <property type="term" value="F:phospholipid binding"/>
    <property type="evidence" value="ECO:0007669"/>
    <property type="project" value="TreeGrafter"/>
</dbReference>
<evidence type="ECO:0000256" key="3">
    <source>
        <dbReference type="ARBA" id="ARBA00022525"/>
    </source>
</evidence>
<sequence length="171" mass="19551">MLVWTHLAVYLLVYMALMTSGAYAKPRGNLIGSTSKHPTERGYRSILQFGNMISCATQRDPSDYSGYGCYCGYGGGGTPMDGVDRCCQQHDQCYGMVQDRCGYYYAYLFPYSSSCKRRRITCHRPWWSWSECPIMLCECDRMAAYCFAWYRDRYNPDNYGRCDSPSASPTG</sequence>
<dbReference type="CDD" id="cd00125">
    <property type="entry name" value="PLA2c"/>
    <property type="match status" value="1"/>
</dbReference>
<proteinExistence type="inferred from homology"/>
<feature type="disulfide bond" evidence="7">
    <location>
        <begin position="71"/>
        <end position="87"/>
    </location>
</feature>
<evidence type="ECO:0000256" key="4">
    <source>
        <dbReference type="ARBA" id="ARBA00023157"/>
    </source>
</evidence>
<evidence type="ECO:0000313" key="11">
    <source>
        <dbReference type="Proteomes" id="UP000838412"/>
    </source>
</evidence>
<dbReference type="GO" id="GO:0006644">
    <property type="term" value="P:phospholipid metabolic process"/>
    <property type="evidence" value="ECO:0007669"/>
    <property type="project" value="InterPro"/>
</dbReference>
<reference evidence="10" key="1">
    <citation type="submission" date="2022-01" db="EMBL/GenBank/DDBJ databases">
        <authorList>
            <person name="Braso-Vives M."/>
        </authorList>
    </citation>
    <scope>NUCLEOTIDE SEQUENCE</scope>
</reference>
<keyword evidence="6 8" id="KW-0106">Calcium</keyword>
<comment type="subcellular location">
    <subcellularLocation>
        <location evidence="1 8">Secreted</location>
    </subcellularLocation>
</comment>
<dbReference type="EMBL" id="OV696695">
    <property type="protein sequence ID" value="CAH1238065.1"/>
    <property type="molecule type" value="Genomic_DNA"/>
</dbReference>
<comment type="similarity">
    <text evidence="2">Belongs to the phospholipase A2 family. Group I subfamily. D49 sub-subfamily.</text>
</comment>
<feature type="binding site" evidence="6">
    <location>
        <position position="91"/>
    </location>
    <ligand>
        <name>Ca(2+)</name>
        <dbReference type="ChEBI" id="CHEBI:29108"/>
    </ligand>
</feature>
<dbReference type="OrthoDB" id="5841574at2759"/>
<dbReference type="InterPro" id="IPR001211">
    <property type="entry name" value="PLA2"/>
</dbReference>
<keyword evidence="6" id="KW-0479">Metal-binding</keyword>
<dbReference type="Proteomes" id="UP000838412">
    <property type="component" value="Chromosome 10"/>
</dbReference>
<keyword evidence="8" id="KW-0378">Hydrolase</keyword>
<keyword evidence="3 8" id="KW-0964">Secreted</keyword>
<evidence type="ECO:0000256" key="2">
    <source>
        <dbReference type="ARBA" id="ARBA00007892"/>
    </source>
</evidence>
<dbReference type="InterPro" id="IPR036444">
    <property type="entry name" value="PLipase_A2_dom_sf"/>
</dbReference>
<keyword evidence="8" id="KW-0732">Signal</keyword>
<dbReference type="GO" id="GO:0016042">
    <property type="term" value="P:lipid catabolic process"/>
    <property type="evidence" value="ECO:0007669"/>
    <property type="project" value="InterPro"/>
</dbReference>
<dbReference type="PANTHER" id="PTHR11716:SF106">
    <property type="entry name" value="PHOSPHOLIPASE A2 A2-ACTITOXIN-UCS2A-LIKE"/>
    <property type="match status" value="1"/>
</dbReference>
<protein>
    <recommendedName>
        <fullName evidence="8">Phospholipase A2</fullName>
        <ecNumber evidence="8">3.1.1.4</ecNumber>
    </recommendedName>
</protein>
<accession>A0A8J9YMT7</accession>
<dbReference type="Gene3D" id="1.20.90.10">
    <property type="entry name" value="Phospholipase A2 domain"/>
    <property type="match status" value="1"/>
</dbReference>
<feature type="disulfide bond" evidence="7">
    <location>
        <begin position="93"/>
        <end position="139"/>
    </location>
</feature>
<feature type="binding site" evidence="6">
    <location>
        <position position="70"/>
    </location>
    <ligand>
        <name>Ca(2+)</name>
        <dbReference type="ChEBI" id="CHEBI:29108"/>
    </ligand>
</feature>
<dbReference type="InterPro" id="IPR033113">
    <property type="entry name" value="PLA2_histidine"/>
</dbReference>
<feature type="disulfide bond" evidence="7">
    <location>
        <begin position="86"/>
        <end position="146"/>
    </location>
</feature>
<keyword evidence="8" id="KW-0443">Lipid metabolism</keyword>
<evidence type="ECO:0000256" key="8">
    <source>
        <dbReference type="RuleBase" id="RU361236"/>
    </source>
</evidence>
<dbReference type="InterPro" id="IPR033112">
    <property type="entry name" value="PLA2_Asp_AS"/>
</dbReference>
<dbReference type="EC" id="3.1.1.4" evidence="8"/>
<dbReference type="PROSITE" id="PS00118">
    <property type="entry name" value="PA2_HIS"/>
    <property type="match status" value="1"/>
</dbReference>
<feature type="active site" evidence="5">
    <location>
        <position position="90"/>
    </location>
</feature>
<evidence type="ECO:0000259" key="9">
    <source>
        <dbReference type="SMART" id="SM00085"/>
    </source>
</evidence>